<accession>A0A7X2H8D7</accession>
<dbReference type="InterPro" id="IPR052829">
    <property type="entry name" value="N-acetyltransferase_domain"/>
</dbReference>
<gene>
    <name evidence="2" type="ORF">GJB61_20780</name>
</gene>
<dbReference type="SUPFAM" id="SSF55729">
    <property type="entry name" value="Acyl-CoA N-acyltransferases (Nat)"/>
    <property type="match status" value="1"/>
</dbReference>
<dbReference type="Pfam" id="PF00583">
    <property type="entry name" value="Acetyltransf_1"/>
    <property type="match status" value="1"/>
</dbReference>
<reference evidence="2 3" key="1">
    <citation type="submission" date="2019-11" db="EMBL/GenBank/DDBJ databases">
        <title>Paenibacillus monticola sp. nov., a novel PGPR strain isolated from mountain sample in China.</title>
        <authorList>
            <person name="Zhao Q."/>
            <person name="Li H.-P."/>
            <person name="Zhang J.-L."/>
        </authorList>
    </citation>
    <scope>NUCLEOTIDE SEQUENCE [LARGE SCALE GENOMIC DNA]</scope>
    <source>
        <strain evidence="2 3">LC-T2</strain>
    </source>
</reference>
<dbReference type="RefSeq" id="WP_154120914.1">
    <property type="nucleotide sequence ID" value="NZ_WJXB01000008.1"/>
</dbReference>
<dbReference type="InterPro" id="IPR000182">
    <property type="entry name" value="GNAT_dom"/>
</dbReference>
<comment type="caution">
    <text evidence="2">The sequence shown here is derived from an EMBL/GenBank/DDBJ whole genome shotgun (WGS) entry which is preliminary data.</text>
</comment>
<keyword evidence="3" id="KW-1185">Reference proteome</keyword>
<proteinExistence type="predicted"/>
<organism evidence="2 3">
    <name type="scientific">Paenibacillus monticola</name>
    <dbReference type="NCBI Taxonomy" id="2666075"/>
    <lineage>
        <taxon>Bacteria</taxon>
        <taxon>Bacillati</taxon>
        <taxon>Bacillota</taxon>
        <taxon>Bacilli</taxon>
        <taxon>Bacillales</taxon>
        <taxon>Paenibacillaceae</taxon>
        <taxon>Paenibacillus</taxon>
    </lineage>
</organism>
<sequence length="135" mass="16079">MRIDWATERDYNYLVERDHHLLERLIMSKINAKEIYILREAEDSNIGFMRYSYFWDNTPFMNLIWIDELYRGKGIGEQVVTFWAKEMKQQGCELLMTSTLATEDAQHFYRKLGFKDAGCLLLDNEPLEIILTKSI</sequence>
<dbReference type="EMBL" id="WJXB01000008">
    <property type="protein sequence ID" value="MRN55421.1"/>
    <property type="molecule type" value="Genomic_DNA"/>
</dbReference>
<evidence type="ECO:0000313" key="2">
    <source>
        <dbReference type="EMBL" id="MRN55421.1"/>
    </source>
</evidence>
<dbReference type="GO" id="GO:0016747">
    <property type="term" value="F:acyltransferase activity, transferring groups other than amino-acyl groups"/>
    <property type="evidence" value="ECO:0007669"/>
    <property type="project" value="InterPro"/>
</dbReference>
<evidence type="ECO:0000313" key="3">
    <source>
        <dbReference type="Proteomes" id="UP000463051"/>
    </source>
</evidence>
<protein>
    <submittedName>
        <fullName evidence="2">GNAT family N-acetyltransferase</fullName>
    </submittedName>
</protein>
<dbReference type="Proteomes" id="UP000463051">
    <property type="component" value="Unassembled WGS sequence"/>
</dbReference>
<evidence type="ECO:0000259" key="1">
    <source>
        <dbReference type="PROSITE" id="PS51186"/>
    </source>
</evidence>
<dbReference type="CDD" id="cd04301">
    <property type="entry name" value="NAT_SF"/>
    <property type="match status" value="1"/>
</dbReference>
<name>A0A7X2H8D7_9BACL</name>
<dbReference type="AlphaFoldDB" id="A0A7X2H8D7"/>
<dbReference type="PROSITE" id="PS51186">
    <property type="entry name" value="GNAT"/>
    <property type="match status" value="1"/>
</dbReference>
<feature type="domain" description="N-acetyltransferase" evidence="1">
    <location>
        <begin position="1"/>
        <end position="135"/>
    </location>
</feature>
<dbReference type="PANTHER" id="PTHR43259:SF1">
    <property type="entry name" value="N-ACETYLTRANSFERASE DOMAIN-CONTAINING PROTEIN"/>
    <property type="match status" value="1"/>
</dbReference>
<keyword evidence="2" id="KW-0808">Transferase</keyword>
<dbReference type="Gene3D" id="3.40.630.30">
    <property type="match status" value="1"/>
</dbReference>
<dbReference type="PANTHER" id="PTHR43259">
    <property type="entry name" value="SPT10P"/>
    <property type="match status" value="1"/>
</dbReference>
<dbReference type="InterPro" id="IPR016181">
    <property type="entry name" value="Acyl_CoA_acyltransferase"/>
</dbReference>